<protein>
    <recommendedName>
        <fullName evidence="7">Profilin</fullName>
    </recommendedName>
</protein>
<dbReference type="SUPFAM" id="SSF55770">
    <property type="entry name" value="Profilin (actin-binding protein)"/>
    <property type="match status" value="1"/>
</dbReference>
<evidence type="ECO:0000256" key="4">
    <source>
        <dbReference type="ARBA" id="ARBA00022490"/>
    </source>
</evidence>
<dbReference type="GO" id="GO:0003785">
    <property type="term" value="F:actin monomer binding"/>
    <property type="evidence" value="ECO:0000318"/>
    <property type="project" value="GO_Central"/>
</dbReference>
<comment type="subunit">
    <text evidence="3">Occurs in many kinds of cells as a complex with monomeric actin in a 1:1 ratio.</text>
</comment>
<dbReference type="Gene3D" id="3.30.450.30">
    <property type="entry name" value="Dynein light chain 2a, cytoplasmic"/>
    <property type="match status" value="1"/>
</dbReference>
<dbReference type="InterPro" id="IPR036140">
    <property type="entry name" value="PFN_sf"/>
</dbReference>
<dbReference type="PANTHER" id="PTHR11604:SF46">
    <property type="entry name" value="PROFILIN-1"/>
    <property type="match status" value="1"/>
</dbReference>
<keyword evidence="5 7" id="KW-0009">Actin-binding</keyword>
<evidence type="ECO:0000256" key="1">
    <source>
        <dbReference type="ARBA" id="ARBA00004245"/>
    </source>
</evidence>
<evidence type="ECO:0000313" key="8">
    <source>
        <dbReference type="EMBL" id="EEF48154.1"/>
    </source>
</evidence>
<evidence type="ECO:0000256" key="7">
    <source>
        <dbReference type="RuleBase" id="RU003909"/>
    </source>
</evidence>
<dbReference type="STRING" id="3988.B9RKF6"/>
<dbReference type="InParanoid" id="B9RKF6"/>
<reference evidence="9" key="1">
    <citation type="journal article" date="2010" name="Nat. Biotechnol.">
        <title>Draft genome sequence of the oilseed species Ricinus communis.</title>
        <authorList>
            <person name="Chan A.P."/>
            <person name="Crabtree J."/>
            <person name="Zhao Q."/>
            <person name="Lorenzi H."/>
            <person name="Orvis J."/>
            <person name="Puiu D."/>
            <person name="Melake-Berhan A."/>
            <person name="Jones K.M."/>
            <person name="Redman J."/>
            <person name="Chen G."/>
            <person name="Cahoon E.B."/>
            <person name="Gedil M."/>
            <person name="Stanke M."/>
            <person name="Haas B.J."/>
            <person name="Wortman J.R."/>
            <person name="Fraser-Liggett C.M."/>
            <person name="Ravel J."/>
            <person name="Rabinowicz P.D."/>
        </authorList>
    </citation>
    <scope>NUCLEOTIDE SEQUENCE [LARGE SCALE GENOMIC DNA]</scope>
    <source>
        <strain evidence="9">cv. Hale</strain>
    </source>
</reference>
<comment type="subcellular location">
    <subcellularLocation>
        <location evidence="1">Cytoplasm</location>
        <location evidence="1">Cytoskeleton</location>
    </subcellularLocation>
</comment>
<dbReference type="GO" id="GO:0005938">
    <property type="term" value="C:cell cortex"/>
    <property type="evidence" value="ECO:0000318"/>
    <property type="project" value="GO_Central"/>
</dbReference>
<organism evidence="8 9">
    <name type="scientific">Ricinus communis</name>
    <name type="common">Castor bean</name>
    <dbReference type="NCBI Taxonomy" id="3988"/>
    <lineage>
        <taxon>Eukaryota</taxon>
        <taxon>Viridiplantae</taxon>
        <taxon>Streptophyta</taxon>
        <taxon>Embryophyta</taxon>
        <taxon>Tracheophyta</taxon>
        <taxon>Spermatophyta</taxon>
        <taxon>Magnoliopsida</taxon>
        <taxon>eudicotyledons</taxon>
        <taxon>Gunneridae</taxon>
        <taxon>Pentapetalae</taxon>
        <taxon>rosids</taxon>
        <taxon>fabids</taxon>
        <taxon>Malpighiales</taxon>
        <taxon>Euphorbiaceae</taxon>
        <taxon>Acalyphoideae</taxon>
        <taxon>Acalypheae</taxon>
        <taxon>Ricinus</taxon>
    </lineage>
</organism>
<sequence>MRDHGHDDESLTVKKIKQGFIIGACDYILPICNTLVEKLHELLSINYRMTNNKLKKMMLREDIYKLLKVSETEVARAIKDSPLYCGAVVGYDGSVWVQTSNFPNLEDEEITAMIDEFDDPEESLTLTGLYIGGSKICCDPIRGGRCHHGEGAGNRLKNLDLVRKGLASEWYVTVKKTKQGFIIGAYDESLQMCNMLVERLCNVFISIGL</sequence>
<dbReference type="InterPro" id="IPR048278">
    <property type="entry name" value="PFN"/>
</dbReference>
<dbReference type="GO" id="GO:0005856">
    <property type="term" value="C:cytoskeleton"/>
    <property type="evidence" value="ECO:0007669"/>
    <property type="project" value="UniProtKB-SubCell"/>
</dbReference>
<dbReference type="SMART" id="SM00392">
    <property type="entry name" value="PROF"/>
    <property type="match status" value="1"/>
</dbReference>
<accession>B9RKF6</accession>
<keyword evidence="6" id="KW-0206">Cytoskeleton</keyword>
<dbReference type="PANTHER" id="PTHR11604">
    <property type="entry name" value="PROFILIN"/>
    <property type="match status" value="1"/>
</dbReference>
<keyword evidence="4" id="KW-0963">Cytoplasm</keyword>
<evidence type="ECO:0000256" key="5">
    <source>
        <dbReference type="ARBA" id="ARBA00023203"/>
    </source>
</evidence>
<dbReference type="eggNOG" id="KOG1755">
    <property type="taxonomic scope" value="Eukaryota"/>
</dbReference>
<proteinExistence type="inferred from homology"/>
<dbReference type="PRINTS" id="PR00392">
    <property type="entry name" value="PROFILIN"/>
</dbReference>
<evidence type="ECO:0000313" key="9">
    <source>
        <dbReference type="Proteomes" id="UP000008311"/>
    </source>
</evidence>
<keyword evidence="9" id="KW-1185">Reference proteome</keyword>
<dbReference type="InterPro" id="IPR005455">
    <property type="entry name" value="PFN_euk"/>
</dbReference>
<name>B9RKF6_RICCO</name>
<dbReference type="Pfam" id="PF00235">
    <property type="entry name" value="Profilin"/>
    <property type="match status" value="1"/>
</dbReference>
<evidence type="ECO:0000256" key="6">
    <source>
        <dbReference type="ARBA" id="ARBA00023212"/>
    </source>
</evidence>
<comment type="similarity">
    <text evidence="2 7">Belongs to the profilin family.</text>
</comment>
<gene>
    <name evidence="8" type="ORF">RCOM_1048930</name>
</gene>
<dbReference type="Proteomes" id="UP000008311">
    <property type="component" value="Unassembled WGS sequence"/>
</dbReference>
<evidence type="ECO:0000256" key="2">
    <source>
        <dbReference type="ARBA" id="ARBA00010058"/>
    </source>
</evidence>
<dbReference type="EMBL" id="EQ973784">
    <property type="protein sequence ID" value="EEF48154.1"/>
    <property type="molecule type" value="Genomic_DNA"/>
</dbReference>
<evidence type="ECO:0000256" key="3">
    <source>
        <dbReference type="ARBA" id="ARBA00011583"/>
    </source>
</evidence>
<dbReference type="AlphaFoldDB" id="B9RKF6"/>